<accession>A0ACC0VBY0</accession>
<dbReference type="EMBL" id="CM047940">
    <property type="protein sequence ID" value="KAI9903909.1"/>
    <property type="molecule type" value="Genomic_DNA"/>
</dbReference>
<protein>
    <submittedName>
        <fullName evidence="1">Uncharacterized protein</fullName>
    </submittedName>
</protein>
<name>A0ACC0VBY0_9HYPO</name>
<evidence type="ECO:0000313" key="1">
    <source>
        <dbReference type="EMBL" id="KAI9903909.1"/>
    </source>
</evidence>
<gene>
    <name evidence="1" type="ORF">N3K66_000438</name>
</gene>
<reference evidence="1" key="1">
    <citation type="submission" date="2022-10" db="EMBL/GenBank/DDBJ databases">
        <title>Complete Genome of Trichothecium roseum strain YXFP-22015, a Plant Pathogen Isolated from Citrus.</title>
        <authorList>
            <person name="Wang Y."/>
            <person name="Zhu L."/>
        </authorList>
    </citation>
    <scope>NUCLEOTIDE SEQUENCE</scope>
    <source>
        <strain evidence="1">YXFP-22015</strain>
    </source>
</reference>
<proteinExistence type="predicted"/>
<keyword evidence="2" id="KW-1185">Reference proteome</keyword>
<comment type="caution">
    <text evidence="1">The sequence shown here is derived from an EMBL/GenBank/DDBJ whole genome shotgun (WGS) entry which is preliminary data.</text>
</comment>
<evidence type="ECO:0000313" key="2">
    <source>
        <dbReference type="Proteomes" id="UP001163324"/>
    </source>
</evidence>
<dbReference type="Proteomes" id="UP001163324">
    <property type="component" value="Chromosome 1"/>
</dbReference>
<sequence>MSFGELQLRIRQSTPPQSSSVLFENVDRSLIILDIPRTIEEAQVFASETPTRRIYSSQPISNPFETPEPRDGDQYAGSNKSPAMQIADLMTAATVASSLELLDSCGYNGPYLLPRCVLDEADDPLVPAPASLATTATFIPPAAEYLVGPLDQLSQTLKSVQTPNFDLVILDPPWPNRSARRKTRNHDYRTVATLSDMSDLLSNIPLSSHLSANGLVAFWVTNNSAILDFMTNSSTGFFPRHGLEPVAEWTWVKITAKGEPIFEIDSVWRKPWEKLLIAKRIGANTPAALKHKTILAVPDLHSRKPNLRRLFAEVLPPDFKGLEVFARNLTAGWWSCGDESLLFQQQQCWVG</sequence>
<organism evidence="1 2">
    <name type="scientific">Trichothecium roseum</name>
    <dbReference type="NCBI Taxonomy" id="47278"/>
    <lineage>
        <taxon>Eukaryota</taxon>
        <taxon>Fungi</taxon>
        <taxon>Dikarya</taxon>
        <taxon>Ascomycota</taxon>
        <taxon>Pezizomycotina</taxon>
        <taxon>Sordariomycetes</taxon>
        <taxon>Hypocreomycetidae</taxon>
        <taxon>Hypocreales</taxon>
        <taxon>Hypocreales incertae sedis</taxon>
        <taxon>Trichothecium</taxon>
    </lineage>
</organism>